<organism evidence="2 3">
    <name type="scientific">Ponticoccus alexandrii</name>
    <dbReference type="NCBI Taxonomy" id="1943633"/>
    <lineage>
        <taxon>Bacteria</taxon>
        <taxon>Pseudomonadati</taxon>
        <taxon>Pseudomonadota</taxon>
        <taxon>Alphaproteobacteria</taxon>
        <taxon>Rhodobacterales</taxon>
        <taxon>Roseobacteraceae</taxon>
        <taxon>Ponticoccus</taxon>
    </lineage>
</organism>
<evidence type="ECO:0000313" key="3">
    <source>
        <dbReference type="Proteomes" id="UP000596387"/>
    </source>
</evidence>
<sequence length="718" mass="76320">MVEAVSFLVFGTTAGFSVGGVALTTGAGALTIAGSLVNLAGSALLNYALRPDQPKAARPENIQVTSKVATAPRLVVVGRARVGGNVVFHRAVGGVSYRVICHAHGGVSEVEAILLNNKIVDVWKTGDPPRYWTNDDNDAPAPVLDEFGKPSSTAYMNGEVTDLQYLRGAPAVRILSRQGAVPSAHYPELTAVFPEWTASHRLDGQASSLIICKQVRAKHFQRVYPKGEPDVAKIFKGVPVFDPRDDSTGFSENAALIIRHLIASPDGMNAPDALDPDNIAAQADIADLQVPLPDLSTEAKWRLGGVWSLSEKPQAPLQRMLDACAGRIYLRPDGKAALFLGQPAAPTVTLTFSDLIELQEITHGADRVSRYNVLPARYVDHGLRFVEVDAEAWEDTARQALDGEEVGPALDLSMAPSHRQARAAMKDRFHRDNPSLMLRAVFKPRAQLAVYEKDVTLDLSPLGIAGDFDVTGWNLHFSGQSGLLEAVSLSLSAIDPDRSSLPVGEHGLPQSLPAPTESGGVPLVTGVVAAGQGFQSAANTWVAGISVAWDAPPSLALRPIVEYLLDGSTSWQEWPVSDDARGTLIAPLRAGGDYTVGVSWQTPEGERGLRALVEDVTAIASTTVPLPPTGLTVVDEGGGQARVTVTASASEDQWRTIVYRDAVEVGRLTSFASETVEFLDAPGTGSFTWTAVALNVSEIRSDANDPADIAGPVTETIT</sequence>
<name>A0ABX7F7N6_9RHOB</name>
<dbReference type="RefSeq" id="WP_023848272.1">
    <property type="nucleotide sequence ID" value="NZ_CP047166.1"/>
</dbReference>
<accession>A0ABX7F7N6</accession>
<feature type="domain" description="Fibronectin type-III" evidence="1">
    <location>
        <begin position="530"/>
        <end position="622"/>
    </location>
</feature>
<protein>
    <recommendedName>
        <fullName evidence="1">Fibronectin type-III domain-containing protein</fullName>
    </recommendedName>
</protein>
<evidence type="ECO:0000259" key="1">
    <source>
        <dbReference type="PROSITE" id="PS50853"/>
    </source>
</evidence>
<proteinExistence type="predicted"/>
<dbReference type="InterPro" id="IPR003961">
    <property type="entry name" value="FN3_dom"/>
</dbReference>
<dbReference type="PROSITE" id="PS50853">
    <property type="entry name" value="FN3"/>
    <property type="match status" value="1"/>
</dbReference>
<evidence type="ECO:0000313" key="2">
    <source>
        <dbReference type="EMBL" id="QRF66388.1"/>
    </source>
</evidence>
<dbReference type="Proteomes" id="UP000596387">
    <property type="component" value="Chromosome"/>
</dbReference>
<reference evidence="2 3" key="1">
    <citation type="submission" date="2019-12" db="EMBL/GenBank/DDBJ databases">
        <title>Complete Genome Sequence of a Quorum-Sensing Bacterium,Rhodobacteraceae bacterium C31, Isolated from a marine microalgae symbiotic bacteria.</title>
        <authorList>
            <person name="Zhang Y."/>
        </authorList>
    </citation>
    <scope>NUCLEOTIDE SEQUENCE [LARGE SCALE GENOMIC DNA]</scope>
    <source>
        <strain evidence="2 3">C31</strain>
    </source>
</reference>
<dbReference type="EMBL" id="CP047166">
    <property type="protein sequence ID" value="QRF66388.1"/>
    <property type="molecule type" value="Genomic_DNA"/>
</dbReference>
<gene>
    <name evidence="2" type="ORF">GQA70_08735</name>
</gene>
<keyword evidence="3" id="KW-1185">Reference proteome</keyword>